<dbReference type="PROSITE" id="PS00167">
    <property type="entry name" value="TRP_SYNTHASE_ALPHA"/>
    <property type="match status" value="1"/>
</dbReference>
<dbReference type="PANTHER" id="PTHR43406">
    <property type="entry name" value="TRYPTOPHAN SYNTHASE, ALPHA CHAIN"/>
    <property type="match status" value="1"/>
</dbReference>
<comment type="similarity">
    <text evidence="8 9">Belongs to the TrpA family.</text>
</comment>
<keyword evidence="5 8" id="KW-0057">Aromatic amino acid biosynthesis</keyword>
<dbReference type="EC" id="4.2.1.20" evidence="8"/>
<comment type="caution">
    <text evidence="10">The sequence shown here is derived from an EMBL/GenBank/DDBJ whole genome shotgun (WGS) entry which is preliminary data.</text>
</comment>
<dbReference type="Proteomes" id="UP001298681">
    <property type="component" value="Unassembled WGS sequence"/>
</dbReference>
<dbReference type="InterPro" id="IPR002028">
    <property type="entry name" value="Trp_synthase_suA"/>
</dbReference>
<evidence type="ECO:0000256" key="5">
    <source>
        <dbReference type="ARBA" id="ARBA00023141"/>
    </source>
</evidence>
<dbReference type="NCBIfam" id="TIGR00262">
    <property type="entry name" value="trpA"/>
    <property type="match status" value="1"/>
</dbReference>
<name>A0ABS9MHA5_9FIRM</name>
<comment type="catalytic activity">
    <reaction evidence="7 8">
        <text>(1S,2R)-1-C-(indol-3-yl)glycerol 3-phosphate + L-serine = D-glyceraldehyde 3-phosphate + L-tryptophan + H2O</text>
        <dbReference type="Rhea" id="RHEA:10532"/>
        <dbReference type="ChEBI" id="CHEBI:15377"/>
        <dbReference type="ChEBI" id="CHEBI:33384"/>
        <dbReference type="ChEBI" id="CHEBI:57912"/>
        <dbReference type="ChEBI" id="CHEBI:58866"/>
        <dbReference type="ChEBI" id="CHEBI:59776"/>
        <dbReference type="EC" id="4.2.1.20"/>
    </reaction>
</comment>
<keyword evidence="3 8" id="KW-0028">Amino-acid biosynthesis</keyword>
<evidence type="ECO:0000256" key="8">
    <source>
        <dbReference type="HAMAP-Rule" id="MF_00131"/>
    </source>
</evidence>
<dbReference type="CDD" id="cd04724">
    <property type="entry name" value="Tryptophan_synthase_alpha"/>
    <property type="match status" value="1"/>
</dbReference>
<keyword evidence="11" id="KW-1185">Reference proteome</keyword>
<comment type="subunit">
    <text evidence="2 8">Tetramer of two alpha and two beta chains.</text>
</comment>
<evidence type="ECO:0000256" key="9">
    <source>
        <dbReference type="RuleBase" id="RU003662"/>
    </source>
</evidence>
<evidence type="ECO:0000256" key="3">
    <source>
        <dbReference type="ARBA" id="ARBA00022605"/>
    </source>
</evidence>
<comment type="function">
    <text evidence="8">The alpha subunit is responsible for the aldol cleavage of indoleglycerol phosphate to indole and glyceraldehyde 3-phosphate.</text>
</comment>
<dbReference type="Gene3D" id="3.20.20.70">
    <property type="entry name" value="Aldolase class I"/>
    <property type="match status" value="1"/>
</dbReference>
<evidence type="ECO:0000256" key="4">
    <source>
        <dbReference type="ARBA" id="ARBA00022822"/>
    </source>
</evidence>
<dbReference type="InterPro" id="IPR013785">
    <property type="entry name" value="Aldolase_TIM"/>
</dbReference>
<evidence type="ECO:0000313" key="11">
    <source>
        <dbReference type="Proteomes" id="UP001298681"/>
    </source>
</evidence>
<dbReference type="HAMAP" id="MF_00131">
    <property type="entry name" value="Trp_synth_alpha"/>
    <property type="match status" value="1"/>
</dbReference>
<gene>
    <name evidence="8 10" type="primary">trpA</name>
    <name evidence="10" type="ORF">L0P57_04465</name>
</gene>
<dbReference type="GO" id="GO:0004834">
    <property type="term" value="F:tryptophan synthase activity"/>
    <property type="evidence" value="ECO:0007669"/>
    <property type="project" value="UniProtKB-EC"/>
</dbReference>
<keyword evidence="6 8" id="KW-0456">Lyase</keyword>
<accession>A0ABS9MHA5</accession>
<comment type="pathway">
    <text evidence="1 8">Amino-acid biosynthesis; L-tryptophan biosynthesis; L-tryptophan from chorismate: step 5/5.</text>
</comment>
<organism evidence="10 11">
    <name type="scientific">Anaeromassilibacillus senegalensis</name>
    <dbReference type="NCBI Taxonomy" id="1673717"/>
    <lineage>
        <taxon>Bacteria</taxon>
        <taxon>Bacillati</taxon>
        <taxon>Bacillota</taxon>
        <taxon>Clostridia</taxon>
        <taxon>Eubacteriales</taxon>
        <taxon>Acutalibacteraceae</taxon>
        <taxon>Anaeromassilibacillus</taxon>
    </lineage>
</organism>
<protein>
    <recommendedName>
        <fullName evidence="8">Tryptophan synthase alpha chain</fullName>
        <ecNumber evidence="8">4.2.1.20</ecNumber>
    </recommendedName>
</protein>
<proteinExistence type="inferred from homology"/>
<feature type="active site" description="Proton acceptor" evidence="8">
    <location>
        <position position="49"/>
    </location>
</feature>
<evidence type="ECO:0000313" key="10">
    <source>
        <dbReference type="EMBL" id="MCG4610187.1"/>
    </source>
</evidence>
<evidence type="ECO:0000256" key="2">
    <source>
        <dbReference type="ARBA" id="ARBA00011270"/>
    </source>
</evidence>
<dbReference type="InterPro" id="IPR011060">
    <property type="entry name" value="RibuloseP-bd_barrel"/>
</dbReference>
<dbReference type="SUPFAM" id="SSF51366">
    <property type="entry name" value="Ribulose-phoshate binding barrel"/>
    <property type="match status" value="1"/>
</dbReference>
<reference evidence="10 11" key="1">
    <citation type="submission" date="2022-01" db="EMBL/GenBank/DDBJ databases">
        <title>Collection of gut derived symbiotic bacterial strains cultured from healthy donors.</title>
        <authorList>
            <person name="Lin H."/>
            <person name="Kohout C."/>
            <person name="Waligurski E."/>
            <person name="Pamer E.G."/>
        </authorList>
    </citation>
    <scope>NUCLEOTIDE SEQUENCE [LARGE SCALE GENOMIC DNA]</scope>
    <source>
        <strain evidence="10 11">DFI.7.58</strain>
    </source>
</reference>
<evidence type="ECO:0000256" key="1">
    <source>
        <dbReference type="ARBA" id="ARBA00004733"/>
    </source>
</evidence>
<dbReference type="RefSeq" id="WP_195450796.1">
    <property type="nucleotide sequence ID" value="NZ_JAKNHQ010000004.1"/>
</dbReference>
<evidence type="ECO:0000256" key="7">
    <source>
        <dbReference type="ARBA" id="ARBA00049047"/>
    </source>
</evidence>
<sequence length="262" mass="28188">MNRIDATFQKLQEQGRKALIPFVTAGDAGLDTTEQLVLQLEASGADIIELGVPFSDPIAEGPVIQEASVRSLENGTKLVDIFDLVKRLREKTQVPLLLMLYINSIFGFGTERFFQLCAESGVDGVIVPDLPYEEQDEIQEAADRAGVYSISMVAPTSQERIAMIASAAKGFLYCVSSTGVTGMRKEFTTDFDAFFHTIRQSAHIPCAVGFGLSGPEQAKAISAYCDGVIVGSAIVKLVAESGKDCVEPVGHFTASLRKALDS</sequence>
<dbReference type="Pfam" id="PF00290">
    <property type="entry name" value="Trp_syntA"/>
    <property type="match status" value="1"/>
</dbReference>
<evidence type="ECO:0000256" key="6">
    <source>
        <dbReference type="ARBA" id="ARBA00023239"/>
    </source>
</evidence>
<keyword evidence="4 8" id="KW-0822">Tryptophan biosynthesis</keyword>
<feature type="active site" description="Proton acceptor" evidence="8">
    <location>
        <position position="60"/>
    </location>
</feature>
<dbReference type="EMBL" id="JAKNHQ010000004">
    <property type="protein sequence ID" value="MCG4610187.1"/>
    <property type="molecule type" value="Genomic_DNA"/>
</dbReference>
<dbReference type="InterPro" id="IPR018204">
    <property type="entry name" value="Trp_synthase_alpha_AS"/>
</dbReference>
<dbReference type="PANTHER" id="PTHR43406:SF1">
    <property type="entry name" value="TRYPTOPHAN SYNTHASE ALPHA CHAIN, CHLOROPLASTIC"/>
    <property type="match status" value="1"/>
</dbReference>